<reference evidence="2 3" key="1">
    <citation type="journal article" date="2019" name="Emerg. Microbes Infect.">
        <title>Comprehensive subspecies identification of 175 nontuberculous mycobacteria species based on 7547 genomic profiles.</title>
        <authorList>
            <person name="Matsumoto Y."/>
            <person name="Kinjo T."/>
            <person name="Motooka D."/>
            <person name="Nabeya D."/>
            <person name="Jung N."/>
            <person name="Uechi K."/>
            <person name="Horii T."/>
            <person name="Iida T."/>
            <person name="Fujita J."/>
            <person name="Nakamura S."/>
        </authorList>
    </citation>
    <scope>NUCLEOTIDE SEQUENCE [LARGE SCALE GENOMIC DNA]</scope>
    <source>
        <strain evidence="2 3">JCM 30396</strain>
    </source>
</reference>
<proteinExistence type="predicted"/>
<dbReference type="PANTHER" id="PTHR36836:SF1">
    <property type="entry name" value="COLANIC ACID BIOSYNTHESIS PROTEIN WCAK"/>
    <property type="match status" value="1"/>
</dbReference>
<dbReference type="InterPro" id="IPR007345">
    <property type="entry name" value="Polysacch_pyruvyl_Trfase"/>
</dbReference>
<evidence type="ECO:0000313" key="3">
    <source>
        <dbReference type="Proteomes" id="UP000467148"/>
    </source>
</evidence>
<dbReference type="GO" id="GO:0016740">
    <property type="term" value="F:transferase activity"/>
    <property type="evidence" value="ECO:0007669"/>
    <property type="project" value="UniProtKB-KW"/>
</dbReference>
<evidence type="ECO:0000313" key="2">
    <source>
        <dbReference type="EMBL" id="BBY65222.1"/>
    </source>
</evidence>
<accession>A0A7I7T7H9</accession>
<keyword evidence="3" id="KW-1185">Reference proteome</keyword>
<dbReference type="EMBL" id="AP022596">
    <property type="protein sequence ID" value="BBY65222.1"/>
    <property type="molecule type" value="Genomic_DNA"/>
</dbReference>
<evidence type="ECO:0000259" key="1">
    <source>
        <dbReference type="Pfam" id="PF04230"/>
    </source>
</evidence>
<name>A0A7I7T7H9_9MYCO</name>
<protein>
    <submittedName>
        <fullName evidence="2">Polysaccharide pyruvyl transferase</fullName>
    </submittedName>
</protein>
<keyword evidence="2" id="KW-0808">Transferase</keyword>
<organism evidence="2 3">
    <name type="scientific">Mycolicibacterium helvum</name>
    <dbReference type="NCBI Taxonomy" id="1534349"/>
    <lineage>
        <taxon>Bacteria</taxon>
        <taxon>Bacillati</taxon>
        <taxon>Actinomycetota</taxon>
        <taxon>Actinomycetes</taxon>
        <taxon>Mycobacteriales</taxon>
        <taxon>Mycobacteriaceae</taxon>
        <taxon>Mycolicibacterium</taxon>
    </lineage>
</organism>
<dbReference type="Proteomes" id="UP000467148">
    <property type="component" value="Chromosome"/>
</dbReference>
<dbReference type="KEGG" id="mhev:MHEL_34650"/>
<sequence>MALNRNSGSYAIGVGVEDPGFVGHKSGSDKDELKRWLPILSEFSTVSVRGPRSAELLSDIGLSVEVSGDPALLLPRPDVVAEDGLIGVNIGFGDDLWGHDPAMVVEEMSRAVSQLSAQGYRFVGILMNRDDRRWTERALRNVPAEIVHPADASAAASELARCSVVIASRLHAGILAALSETPTIVLEYQPKCRDFALSIDDERSLIRTDEVNSATVVDRVGSALADSVAIRTKTRAIVARLQQRLKAEYATLARELDGDRA</sequence>
<dbReference type="PANTHER" id="PTHR36836">
    <property type="entry name" value="COLANIC ACID BIOSYNTHESIS PROTEIN WCAK"/>
    <property type="match status" value="1"/>
</dbReference>
<gene>
    <name evidence="2" type="ORF">MHEL_34650</name>
</gene>
<dbReference type="Pfam" id="PF04230">
    <property type="entry name" value="PS_pyruv_trans"/>
    <property type="match status" value="1"/>
</dbReference>
<feature type="domain" description="Polysaccharide pyruvyl transferase" evidence="1">
    <location>
        <begin position="9"/>
        <end position="189"/>
    </location>
</feature>
<dbReference type="AlphaFoldDB" id="A0A7I7T7H9"/>